<dbReference type="Pfam" id="PF00557">
    <property type="entry name" value="Peptidase_M24"/>
    <property type="match status" value="1"/>
</dbReference>
<feature type="domain" description="Peptidase M24" evidence="1">
    <location>
        <begin position="14"/>
        <end position="253"/>
    </location>
</feature>
<evidence type="ECO:0000313" key="2">
    <source>
        <dbReference type="EMBL" id="GAA0516871.1"/>
    </source>
</evidence>
<gene>
    <name evidence="2" type="ORF">GCM10009533_14980</name>
</gene>
<evidence type="ECO:0000313" key="3">
    <source>
        <dbReference type="Proteomes" id="UP001500729"/>
    </source>
</evidence>
<organism evidence="2 3">
    <name type="scientific">Saccharopolyspora erythraea</name>
    <name type="common">Streptomyces erythraeus</name>
    <dbReference type="NCBI Taxonomy" id="1836"/>
    <lineage>
        <taxon>Bacteria</taxon>
        <taxon>Bacillati</taxon>
        <taxon>Actinomycetota</taxon>
        <taxon>Actinomycetes</taxon>
        <taxon>Pseudonocardiales</taxon>
        <taxon>Pseudonocardiaceae</taxon>
        <taxon>Saccharopolyspora</taxon>
    </lineage>
</organism>
<dbReference type="InterPro" id="IPR050659">
    <property type="entry name" value="Peptidase_M24B"/>
</dbReference>
<dbReference type="CDD" id="cd01066">
    <property type="entry name" value="APP_MetAP"/>
    <property type="match status" value="1"/>
</dbReference>
<dbReference type="Gene3D" id="3.90.230.10">
    <property type="entry name" value="Creatinase/methionine aminopeptidase superfamily"/>
    <property type="match status" value="1"/>
</dbReference>
<dbReference type="EMBL" id="BAAAGS010000007">
    <property type="protein sequence ID" value="GAA0516871.1"/>
    <property type="molecule type" value="Genomic_DNA"/>
</dbReference>
<evidence type="ECO:0000259" key="1">
    <source>
        <dbReference type="Pfam" id="PF00557"/>
    </source>
</evidence>
<accession>A0ABP3MAY5</accession>
<dbReference type="RefSeq" id="WP_009942145.1">
    <property type="nucleotide sequence ID" value="NZ_BAAAGS010000007.1"/>
</dbReference>
<proteinExistence type="predicted"/>
<sequence length="278" mass="31747">MSSSPVPDPAQYARFRELQQLAYSAAEAVARGLEPGVTEREAAARLRHHLVERGVQDWFHTPFAWFGDRTAFRGFKVPLQFFPTRRRLEEGMPFILDCAPVRDGYVADIGYSGCLGANRIHDKLMDDLAAYRELIVEQVRAGRRLSDIYRAVDALISEQGYDNRHRVYPGRVIAHQVGMVRSRLPRFVAAGFGVRALQTLAQDLLVERMHHRSPLWADGRISRHPATPGMWAVEPHIGFRGVGVKFEEILVVEQDGDAFWLDDDLPHVRRRQDRKVTR</sequence>
<comment type="caution">
    <text evidence="2">The sequence shown here is derived from an EMBL/GenBank/DDBJ whole genome shotgun (WGS) entry which is preliminary data.</text>
</comment>
<dbReference type="Proteomes" id="UP001500729">
    <property type="component" value="Unassembled WGS sequence"/>
</dbReference>
<name>A0ABP3MAY5_SACER</name>
<keyword evidence="3" id="KW-1185">Reference proteome</keyword>
<protein>
    <submittedName>
        <fullName evidence="2">M24 family metallopeptidase</fullName>
    </submittedName>
</protein>
<dbReference type="PANTHER" id="PTHR46112:SF2">
    <property type="entry name" value="XAA-PRO AMINOPEPTIDASE P-RELATED"/>
    <property type="match status" value="1"/>
</dbReference>
<dbReference type="InterPro" id="IPR000994">
    <property type="entry name" value="Pept_M24"/>
</dbReference>
<dbReference type="SUPFAM" id="SSF55920">
    <property type="entry name" value="Creatinase/aminopeptidase"/>
    <property type="match status" value="1"/>
</dbReference>
<reference evidence="3" key="1">
    <citation type="journal article" date="2019" name="Int. J. Syst. Evol. Microbiol.">
        <title>The Global Catalogue of Microorganisms (GCM) 10K type strain sequencing project: providing services to taxonomists for standard genome sequencing and annotation.</title>
        <authorList>
            <consortium name="The Broad Institute Genomics Platform"/>
            <consortium name="The Broad Institute Genome Sequencing Center for Infectious Disease"/>
            <person name="Wu L."/>
            <person name="Ma J."/>
        </authorList>
    </citation>
    <scope>NUCLEOTIDE SEQUENCE [LARGE SCALE GENOMIC DNA]</scope>
    <source>
        <strain evidence="3">JCM 10303</strain>
    </source>
</reference>
<dbReference type="PANTHER" id="PTHR46112">
    <property type="entry name" value="AMINOPEPTIDASE"/>
    <property type="match status" value="1"/>
</dbReference>
<dbReference type="InterPro" id="IPR036005">
    <property type="entry name" value="Creatinase/aminopeptidase-like"/>
</dbReference>